<organism evidence="8 9">
    <name type="scientific">Paraglomus occultum</name>
    <dbReference type="NCBI Taxonomy" id="144539"/>
    <lineage>
        <taxon>Eukaryota</taxon>
        <taxon>Fungi</taxon>
        <taxon>Fungi incertae sedis</taxon>
        <taxon>Mucoromycota</taxon>
        <taxon>Glomeromycotina</taxon>
        <taxon>Glomeromycetes</taxon>
        <taxon>Paraglomerales</taxon>
        <taxon>Paraglomeraceae</taxon>
        <taxon>Paraglomus</taxon>
    </lineage>
</organism>
<keyword evidence="5 7" id="KW-0496">Mitochondrion</keyword>
<evidence type="ECO:0000256" key="5">
    <source>
        <dbReference type="ARBA" id="ARBA00023128"/>
    </source>
</evidence>
<comment type="function">
    <text evidence="7">Arginine methyltransferase involved in the assembly or stability of mitochondrial NADH:ubiquinone oxidoreductase complex (complex I).</text>
</comment>
<dbReference type="PANTHER" id="PTHR12049:SF5">
    <property type="entry name" value="PROTEIN ARGININE METHYLTRANSFERASE NDUFAF7 HOMOLOG, MITOCHONDRIAL"/>
    <property type="match status" value="1"/>
</dbReference>
<dbReference type="AlphaFoldDB" id="A0A9N9FCU2"/>
<keyword evidence="3 7" id="KW-0489">Methyltransferase</keyword>
<reference evidence="8" key="1">
    <citation type="submission" date="2021-06" db="EMBL/GenBank/DDBJ databases">
        <authorList>
            <person name="Kallberg Y."/>
            <person name="Tangrot J."/>
            <person name="Rosling A."/>
        </authorList>
    </citation>
    <scope>NUCLEOTIDE SEQUENCE</scope>
    <source>
        <strain evidence="8">IA702</strain>
    </source>
</reference>
<dbReference type="InterPro" id="IPR029063">
    <property type="entry name" value="SAM-dependent_MTases_sf"/>
</dbReference>
<evidence type="ECO:0000256" key="7">
    <source>
        <dbReference type="RuleBase" id="RU364114"/>
    </source>
</evidence>
<proteinExistence type="inferred from homology"/>
<dbReference type="Pfam" id="PF02636">
    <property type="entry name" value="Methyltransf_28"/>
    <property type="match status" value="1"/>
</dbReference>
<dbReference type="GO" id="GO:0005739">
    <property type="term" value="C:mitochondrion"/>
    <property type="evidence" value="ECO:0007669"/>
    <property type="project" value="UniProtKB-SubCell"/>
</dbReference>
<dbReference type="GO" id="GO:0032259">
    <property type="term" value="P:methylation"/>
    <property type="evidence" value="ECO:0007669"/>
    <property type="project" value="UniProtKB-KW"/>
</dbReference>
<dbReference type="SUPFAM" id="SSF53335">
    <property type="entry name" value="S-adenosyl-L-methionine-dependent methyltransferases"/>
    <property type="match status" value="1"/>
</dbReference>
<name>A0A9N9FCU2_9GLOM</name>
<evidence type="ECO:0000256" key="6">
    <source>
        <dbReference type="ARBA" id="ARBA00048612"/>
    </source>
</evidence>
<comment type="subcellular location">
    <subcellularLocation>
        <location evidence="1 7">Mitochondrion</location>
    </subcellularLocation>
</comment>
<keyword evidence="9" id="KW-1185">Reference proteome</keyword>
<comment type="catalytic activity">
    <reaction evidence="6 7">
        <text>L-arginyl-[protein] + 2 S-adenosyl-L-methionine = N(omega),N(omega)'-dimethyl-L-arginyl-[protein] + 2 S-adenosyl-L-homocysteine + 2 H(+)</text>
        <dbReference type="Rhea" id="RHEA:48108"/>
        <dbReference type="Rhea" id="RHEA-COMP:10532"/>
        <dbReference type="Rhea" id="RHEA-COMP:11992"/>
        <dbReference type="ChEBI" id="CHEBI:15378"/>
        <dbReference type="ChEBI" id="CHEBI:29965"/>
        <dbReference type="ChEBI" id="CHEBI:57856"/>
        <dbReference type="ChEBI" id="CHEBI:59789"/>
        <dbReference type="ChEBI" id="CHEBI:88221"/>
        <dbReference type="EC" id="2.1.1.320"/>
    </reaction>
</comment>
<gene>
    <name evidence="8" type="ORF">POCULU_LOCUS3732</name>
</gene>
<dbReference type="Proteomes" id="UP000789572">
    <property type="component" value="Unassembled WGS sequence"/>
</dbReference>
<dbReference type="EC" id="2.1.1.320" evidence="7"/>
<evidence type="ECO:0000256" key="2">
    <source>
        <dbReference type="ARBA" id="ARBA00005891"/>
    </source>
</evidence>
<keyword evidence="4 7" id="KW-0808">Transferase</keyword>
<accession>A0A9N9FCU2</accession>
<evidence type="ECO:0000256" key="3">
    <source>
        <dbReference type="ARBA" id="ARBA00022603"/>
    </source>
</evidence>
<evidence type="ECO:0000256" key="1">
    <source>
        <dbReference type="ARBA" id="ARBA00004173"/>
    </source>
</evidence>
<dbReference type="InterPro" id="IPR003788">
    <property type="entry name" value="NDUFAF7"/>
</dbReference>
<dbReference type="OrthoDB" id="17415at2759"/>
<protein>
    <recommendedName>
        <fullName evidence="7">Protein arginine methyltransferase NDUFAF7</fullName>
        <ecNumber evidence="7">2.1.1.320</ecNumber>
    </recommendedName>
</protein>
<evidence type="ECO:0000313" key="9">
    <source>
        <dbReference type="Proteomes" id="UP000789572"/>
    </source>
</evidence>
<evidence type="ECO:0000313" key="8">
    <source>
        <dbReference type="EMBL" id="CAG8524162.1"/>
    </source>
</evidence>
<dbReference type="GO" id="GO:0035243">
    <property type="term" value="F:protein-arginine omega-N symmetric methyltransferase activity"/>
    <property type="evidence" value="ECO:0007669"/>
    <property type="project" value="UniProtKB-EC"/>
</dbReference>
<evidence type="ECO:0000256" key="4">
    <source>
        <dbReference type="ARBA" id="ARBA00022679"/>
    </source>
</evidence>
<comment type="caution">
    <text evidence="8">The sequence shown here is derived from an EMBL/GenBank/DDBJ whole genome shotgun (WGS) entry which is preliminary data.</text>
</comment>
<dbReference type="PANTHER" id="PTHR12049">
    <property type="entry name" value="PROTEIN ARGININE METHYLTRANSFERASE NDUFAF7, MITOCHONDRIAL"/>
    <property type="match status" value="1"/>
</dbReference>
<dbReference type="InterPro" id="IPR038375">
    <property type="entry name" value="NDUFAF7_sf"/>
</dbReference>
<dbReference type="EMBL" id="CAJVPJ010000434">
    <property type="protein sequence ID" value="CAG8524162.1"/>
    <property type="molecule type" value="Genomic_DNA"/>
</dbReference>
<dbReference type="Gene3D" id="3.40.50.12710">
    <property type="match status" value="1"/>
</dbReference>
<comment type="similarity">
    <text evidence="2 7">Belongs to the NDUFAF7 family.</text>
</comment>
<sequence>MLRSKILSRLRIKTFHTSILHRQQHTNPSSHNAWSAIFEDNDPIPDHSKYRRITSTDAAKYEHFPRNTKMLVRDFVDNSLYNPYYGYFSKQAQIISTDMEFDFNSMRNNNEFLKILAKKYDEIEEQLEENHVTARQLWHTPVEIFKPWYGYAMAQYMVTEYLLNSYPHQDLIIYELGAGNGSLMLNILDYIRKFQPSVYERTKYKIIEISAKLAEKQANRQRVRAARDTHNCVEIVNENIFDWKKYVSEPCFFLAFEVVDNFAHDLIRYDNETEDAWQGLVITDSDGNFHEIYEPINDPLIARYLSLRQQTPYRTPILHKRRFLRKLRSHLPFASNMTMPEFIPTKLLLFLEILKNYFPYHRLLLSDFYTLPDTIEGIDAPVVQTRFERTTVPCSTYMLMPGYFDIFYPTNFELLKDIYQIVCRANQATEDEKHIRILTHKEFLERYADVTRTTTRSRENPMLMFYENVKFFLS</sequence>